<evidence type="ECO:0000313" key="1">
    <source>
        <dbReference type="EMBL" id="GFY37999.1"/>
    </source>
</evidence>
<reference evidence="1" key="1">
    <citation type="submission" date="2020-08" db="EMBL/GenBank/DDBJ databases">
        <title>Multicomponent nature underlies the extraordinary mechanical properties of spider dragline silk.</title>
        <authorList>
            <person name="Kono N."/>
            <person name="Nakamura H."/>
            <person name="Mori M."/>
            <person name="Yoshida Y."/>
            <person name="Ohtoshi R."/>
            <person name="Malay A.D."/>
            <person name="Moran D.A.P."/>
            <person name="Tomita M."/>
            <person name="Numata K."/>
            <person name="Arakawa K."/>
        </authorList>
    </citation>
    <scope>NUCLEOTIDE SEQUENCE</scope>
</reference>
<name>A0A8X7BPY8_9ARAC</name>
<keyword evidence="2" id="KW-1185">Reference proteome</keyword>
<gene>
    <name evidence="1" type="ORF">TNIN_382081</name>
</gene>
<accession>A0A8X7BPY8</accession>
<dbReference type="Proteomes" id="UP000886998">
    <property type="component" value="Unassembled WGS sequence"/>
</dbReference>
<protein>
    <submittedName>
        <fullName evidence="1">Uncharacterized protein</fullName>
    </submittedName>
</protein>
<dbReference type="EMBL" id="BMAV01000598">
    <property type="protein sequence ID" value="GFY37999.1"/>
    <property type="molecule type" value="Genomic_DNA"/>
</dbReference>
<dbReference type="AlphaFoldDB" id="A0A8X7BPY8"/>
<proteinExistence type="predicted"/>
<organism evidence="1 2">
    <name type="scientific">Trichonephila inaurata madagascariensis</name>
    <dbReference type="NCBI Taxonomy" id="2747483"/>
    <lineage>
        <taxon>Eukaryota</taxon>
        <taxon>Metazoa</taxon>
        <taxon>Ecdysozoa</taxon>
        <taxon>Arthropoda</taxon>
        <taxon>Chelicerata</taxon>
        <taxon>Arachnida</taxon>
        <taxon>Araneae</taxon>
        <taxon>Araneomorphae</taxon>
        <taxon>Entelegynae</taxon>
        <taxon>Araneoidea</taxon>
        <taxon>Nephilidae</taxon>
        <taxon>Trichonephila</taxon>
        <taxon>Trichonephila inaurata</taxon>
    </lineage>
</organism>
<evidence type="ECO:0000313" key="2">
    <source>
        <dbReference type="Proteomes" id="UP000886998"/>
    </source>
</evidence>
<comment type="caution">
    <text evidence="1">The sequence shown here is derived from an EMBL/GenBank/DDBJ whole genome shotgun (WGS) entry which is preliminary data.</text>
</comment>
<sequence>MVHLKSWAALANPATAAEIWTPKGPGLRPVSGKRHPWFKNKNLPRPELCAPGFWGDPNVTAMNVVQENAITRQANAIVGQMSREHVVTDAEKTTGVSRAVVDAGLAIVDRPRKANSVTWRPVSVHANRGLEASPVIYANRYWRYSAAGCICKYLPLSFEFFVQYNAC</sequence>